<keyword evidence="5" id="KW-0131">Cell cycle</keyword>
<accession>V5IEL3</accession>
<feature type="compositionally biased region" description="Acidic residues" evidence="6">
    <location>
        <begin position="1163"/>
        <end position="1175"/>
    </location>
</feature>
<dbReference type="PANTHER" id="PTHR12663">
    <property type="entry name" value="ANDROGEN INDUCED INHIBITOR OF PROLIFERATION AS3 / PDS5-RELATED"/>
    <property type="match status" value="1"/>
</dbReference>
<keyword evidence="4" id="KW-0539">Nucleus</keyword>
<reference evidence="7" key="1">
    <citation type="journal article" date="2015" name="Sci. Rep.">
        <title>Tissue- and time-dependent transcription in Ixodes ricinus salivary glands and midguts when blood feeding on the vertebrate host.</title>
        <authorList>
            <person name="Kotsyfakis M."/>
            <person name="Schwarz A."/>
            <person name="Erhart J."/>
            <person name="Ribeiro J.M."/>
        </authorList>
    </citation>
    <scope>NUCLEOTIDE SEQUENCE</scope>
    <source>
        <tissue evidence="7">Salivary gland and midgut</tissue>
    </source>
</reference>
<evidence type="ECO:0000256" key="2">
    <source>
        <dbReference type="ARBA" id="ARBA00022618"/>
    </source>
</evidence>
<dbReference type="GO" id="GO:0005634">
    <property type="term" value="C:nucleus"/>
    <property type="evidence" value="ECO:0007669"/>
    <property type="project" value="UniProtKB-SubCell"/>
</dbReference>
<dbReference type="InterPro" id="IPR016024">
    <property type="entry name" value="ARM-type_fold"/>
</dbReference>
<feature type="compositionally biased region" description="Polar residues" evidence="6">
    <location>
        <begin position="1282"/>
        <end position="1292"/>
    </location>
</feature>
<dbReference type="InterPro" id="IPR039776">
    <property type="entry name" value="Pds5"/>
</dbReference>
<feature type="non-terminal residue" evidence="7">
    <location>
        <position position="1"/>
    </location>
</feature>
<dbReference type="Gene3D" id="1.25.10.10">
    <property type="entry name" value="Leucine-rich Repeat Variant"/>
    <property type="match status" value="1"/>
</dbReference>
<feature type="region of interest" description="Disordered" evidence="6">
    <location>
        <begin position="1107"/>
        <end position="1350"/>
    </location>
</feature>
<keyword evidence="3" id="KW-0498">Mitosis</keyword>
<sequence>KVLYPPGVKEISDDLSTDDLVRRLKECAQTFQNLSQDDDNSAYVHLALHLAGDGFLEHSSKDVRLLVACCIADVFRVFAPEAPYKDPDQLKTIFLFFIEQLRGLEDPKDPTFKRYFYLLENLAWVKSFNICIELEENQTIFCHLFSLIFTIVNDNHSSKVKNFMLDMMCPLITEADTVSQGLLDIILKQIIEPRKTQNKNAYNLAKDVLKRTLTTIEPYIQSFFNNALVLGRTSNSSVAHVLYELIYELNILCPSMLTAVLPQLEFKLKCSDEKERLSVTKLLARMFSDKNSDLAAQNPLLWNCFLGRFNDISVQVRMRCVQYSMHFLLNHPKLRDDITESLRQRQHDPEETVRYEVVMAIISAAKKDFTAITEELLNFVKERTLDKKFKIRKEALLGLALLYKQHMSSVELPQSTLECIAWIKNKVLHVYYQTALDDRLLVERILHTCLVPYQLPIEERMHKLYQLFATVDDHAVKAFNELLKCQCSVRNQMKSVVEALLLPAGEEKERQLLTRVAILSRNLPDSVKAQEYLMKLCSILEGNQRLRIHMNNILQGGASCVEAERSVKEVLKSLGYPVQTNSFYVIIKQMLERVAPVMVDHAGVKQILSYVRDSLLGQGDIDVQIGVTSSAVRGLQLLHVLSSAFPAAFVGEDVYNQLLSFLGSDDPVAAELTLQIFSFVGAEIDQRCPNVAQRLLPVVQNFVENGSVKQAKFAVACLNVIVSNKERVFGQVIDHLKQHFTLESQYFRTALVSMGHISLLCPDLFGGQIKSIVSKVVVKDLLMMDREEPRLSDTPWCEFEALPEETKVKVEGMKLMVRWLVGLKTASSSASSTLRLLVTVITHRGDLMEKEHVSSMEKAWLRYAAAACMLKICCCPTYADVLSHEQFQKLALVMQDECAEVREKFGCKLHKHLLAMRLPLQFMAMFALAGVEKKRPLRAQLKQWLQSCINKRREFLKQHTISNRKLFTVHPDFVLPYTIHLLAHDPCLTKYDDVPALVQVKECLWFLMEPLITKNEGYSFSFFKRLIENIKQTRDNQCPEDKAAQLKLYAVCDLALGLVMTKTTSFLLKDFPQEPVLPSKWYTLQDKVQLPNLKTYLPPELAFTAPKNTGADAGAPGSARRGAKGGPVARRGLLQRGGRARHEGVVLVDTSLEPSPEVGLQEETVEDEDEEEVVDDVVTLSPHDSLQSPESEPAKESTTPTPTVVSLRALRPTRRDRAAAEATTQEAATAHSQEGLEPPDKRPRLEEVAGAPQGPGAQLVCLDSGGAEVDQEGASTAMVVEGSTSAEASQAAQPRRPLRSAKLSNGTENTSPNGNPDPVQGAAATRRTAAAATLEPSQDAAPTKKTRRKQ</sequence>
<dbReference type="CDD" id="cd19953">
    <property type="entry name" value="PDS5"/>
    <property type="match status" value="1"/>
</dbReference>
<evidence type="ECO:0000256" key="4">
    <source>
        <dbReference type="ARBA" id="ARBA00023242"/>
    </source>
</evidence>
<dbReference type="GO" id="GO:0000785">
    <property type="term" value="C:chromatin"/>
    <property type="evidence" value="ECO:0007669"/>
    <property type="project" value="TreeGrafter"/>
</dbReference>
<evidence type="ECO:0000256" key="6">
    <source>
        <dbReference type="SAM" id="MobiDB-lite"/>
    </source>
</evidence>
<dbReference type="EMBL" id="GANP01009987">
    <property type="protein sequence ID" value="JAB74481.1"/>
    <property type="molecule type" value="mRNA"/>
</dbReference>
<evidence type="ECO:0000256" key="5">
    <source>
        <dbReference type="ARBA" id="ARBA00023306"/>
    </source>
</evidence>
<dbReference type="InterPro" id="IPR011989">
    <property type="entry name" value="ARM-like"/>
</dbReference>
<feature type="compositionally biased region" description="Low complexity" evidence="6">
    <location>
        <begin position="1322"/>
        <end position="1333"/>
    </location>
</feature>
<dbReference type="Pfam" id="PF20168">
    <property type="entry name" value="PDS5"/>
    <property type="match status" value="1"/>
</dbReference>
<dbReference type="GO" id="GO:0006281">
    <property type="term" value="P:DNA repair"/>
    <property type="evidence" value="ECO:0007669"/>
    <property type="project" value="TreeGrafter"/>
</dbReference>
<evidence type="ECO:0000256" key="1">
    <source>
        <dbReference type="ARBA" id="ARBA00004123"/>
    </source>
</evidence>
<organism evidence="7">
    <name type="scientific">Ixodes ricinus</name>
    <name type="common">Common tick</name>
    <name type="synonym">Acarus ricinus</name>
    <dbReference type="NCBI Taxonomy" id="34613"/>
    <lineage>
        <taxon>Eukaryota</taxon>
        <taxon>Metazoa</taxon>
        <taxon>Ecdysozoa</taxon>
        <taxon>Arthropoda</taxon>
        <taxon>Chelicerata</taxon>
        <taxon>Arachnida</taxon>
        <taxon>Acari</taxon>
        <taxon>Parasitiformes</taxon>
        <taxon>Ixodida</taxon>
        <taxon>Ixodoidea</taxon>
        <taxon>Ixodidae</taxon>
        <taxon>Ixodinae</taxon>
        <taxon>Ixodes</taxon>
    </lineage>
</organism>
<dbReference type="PANTHER" id="PTHR12663:SF0">
    <property type="entry name" value="PRECOCIOUS DISSOCIATION OF SISTERS 5, ISOFORM A"/>
    <property type="match status" value="1"/>
</dbReference>
<feature type="compositionally biased region" description="Polar residues" evidence="6">
    <location>
        <begin position="1302"/>
        <end position="1314"/>
    </location>
</feature>
<feature type="compositionally biased region" description="Basic and acidic residues" evidence="6">
    <location>
        <begin position="1238"/>
        <end position="1247"/>
    </location>
</feature>
<evidence type="ECO:0000313" key="7">
    <source>
        <dbReference type="EMBL" id="JAB74481.1"/>
    </source>
</evidence>
<dbReference type="GO" id="GO:0007064">
    <property type="term" value="P:mitotic sister chromatid cohesion"/>
    <property type="evidence" value="ECO:0007669"/>
    <property type="project" value="InterPro"/>
</dbReference>
<dbReference type="SUPFAM" id="SSF48371">
    <property type="entry name" value="ARM repeat"/>
    <property type="match status" value="1"/>
</dbReference>
<evidence type="ECO:0000256" key="3">
    <source>
        <dbReference type="ARBA" id="ARBA00022776"/>
    </source>
</evidence>
<name>V5IEL3_IXORI</name>
<proteinExistence type="evidence at transcript level"/>
<protein>
    <submittedName>
        <fullName evidence="7">Putative sister chromatid cohesion complex cohesin subunit pds5</fullName>
    </submittedName>
</protein>
<feature type="compositionally biased region" description="Low complexity" evidence="6">
    <location>
        <begin position="1220"/>
        <end position="1230"/>
    </location>
</feature>
<keyword evidence="2" id="KW-0132">Cell division</keyword>
<dbReference type="GO" id="GO:0051301">
    <property type="term" value="P:cell division"/>
    <property type="evidence" value="ECO:0007669"/>
    <property type="project" value="UniProtKB-KW"/>
</dbReference>
<feature type="compositionally biased region" description="Polar residues" evidence="6">
    <location>
        <begin position="1182"/>
        <end position="1204"/>
    </location>
</feature>
<comment type="subcellular location">
    <subcellularLocation>
        <location evidence="1">Nucleus</location>
    </subcellularLocation>
</comment>